<comment type="similarity">
    <text evidence="1">Belongs to the membrane fusion protein (MFP) (TC 8.A.1) family.</text>
</comment>
<dbReference type="GO" id="GO:1990281">
    <property type="term" value="C:efflux pump complex"/>
    <property type="evidence" value="ECO:0007669"/>
    <property type="project" value="TreeGrafter"/>
</dbReference>
<proteinExistence type="inferred from homology"/>
<feature type="coiled-coil region" evidence="2">
    <location>
        <begin position="158"/>
        <end position="185"/>
    </location>
</feature>
<dbReference type="Pfam" id="PF25917">
    <property type="entry name" value="BSH_RND"/>
    <property type="match status" value="1"/>
</dbReference>
<feature type="domain" description="CusB-like beta-barrel" evidence="4">
    <location>
        <begin position="229"/>
        <end position="300"/>
    </location>
</feature>
<keyword evidence="2" id="KW-0175">Coiled coil</keyword>
<dbReference type="Gene3D" id="2.40.420.20">
    <property type="match status" value="1"/>
</dbReference>
<evidence type="ECO:0000259" key="4">
    <source>
        <dbReference type="Pfam" id="PF25954"/>
    </source>
</evidence>
<dbReference type="PANTHER" id="PTHR30469:SF38">
    <property type="entry name" value="HLYD FAMILY SECRETION PROTEIN"/>
    <property type="match status" value="1"/>
</dbReference>
<accession>A0A4V6NEG1</accession>
<evidence type="ECO:0000256" key="1">
    <source>
        <dbReference type="ARBA" id="ARBA00009477"/>
    </source>
</evidence>
<dbReference type="SUPFAM" id="SSF111369">
    <property type="entry name" value="HlyD-like secretion proteins"/>
    <property type="match status" value="1"/>
</dbReference>
<sequence length="381" mass="40850">MKKKLIYIAVALVVVLVIAAAAGKKKTKPEEAAKPDEGISVQTQTVQAQDVESFIDATGNLTAKNRAEVRSEVSSVIREVYVHDWVKVKKGDMLARIDSEEVAAVAAKAKAAAETAKAAYLESQTYQNRAEREYERMQNLSQSGLATRQQMDDATTDRAAAKARVASALAQVRAAEEDYRQASVRLGKTAITAPISGTLAARNANVGDMPGGDNSPALFIIVDDSIFDLNVSIPSVDIAGVGVGSRVEFTVDAFPSKIFDAKVAHVNPQVDSADRSVKVNIEVKNEENLLKSGFFVKARIYTGNRIKAVLLPQSAVFGTNTAERKAKVYVVENGAAKLKEVYTGNTYNGLIEITDGLKDGEQVVVRGGFTIKDGDKVSVGK</sequence>
<reference evidence="6 7" key="1">
    <citation type="submission" date="2019-03" db="EMBL/GenBank/DDBJ databases">
        <title>Genomic Encyclopedia of Type Strains, Phase IV (KMG-IV): sequencing the most valuable type-strain genomes for metagenomic binning, comparative biology and taxonomic classification.</title>
        <authorList>
            <person name="Goeker M."/>
        </authorList>
    </citation>
    <scope>NUCLEOTIDE SEQUENCE [LARGE SCALE GENOMIC DNA]</scope>
    <source>
        <strain evidence="6 7">DSM 24984</strain>
    </source>
</reference>
<feature type="domain" description="YknX-like C-terminal permuted SH3-like" evidence="5">
    <location>
        <begin position="310"/>
        <end position="379"/>
    </location>
</feature>
<dbReference type="RefSeq" id="WP_132873752.1">
    <property type="nucleotide sequence ID" value="NZ_JAJUHT010000001.1"/>
</dbReference>
<protein>
    <submittedName>
        <fullName evidence="6">RND family efflux transporter MFP subunit</fullName>
    </submittedName>
</protein>
<dbReference type="Gene3D" id="1.10.287.470">
    <property type="entry name" value="Helix hairpin bin"/>
    <property type="match status" value="1"/>
</dbReference>
<dbReference type="NCBIfam" id="TIGR01730">
    <property type="entry name" value="RND_mfp"/>
    <property type="match status" value="1"/>
</dbReference>
<dbReference type="AlphaFoldDB" id="A0A4V6NEG1"/>
<dbReference type="Proteomes" id="UP000294614">
    <property type="component" value="Unassembled WGS sequence"/>
</dbReference>
<dbReference type="Pfam" id="PF25954">
    <property type="entry name" value="Beta-barrel_RND_2"/>
    <property type="match status" value="1"/>
</dbReference>
<dbReference type="OrthoDB" id="5392603at2"/>
<name>A0A4V6NEG1_9BACT</name>
<dbReference type="Gene3D" id="2.40.50.100">
    <property type="match status" value="1"/>
</dbReference>
<dbReference type="Pfam" id="PF25989">
    <property type="entry name" value="YknX_C"/>
    <property type="match status" value="1"/>
</dbReference>
<dbReference type="PANTHER" id="PTHR30469">
    <property type="entry name" value="MULTIDRUG RESISTANCE PROTEIN MDTA"/>
    <property type="match status" value="1"/>
</dbReference>
<evidence type="ECO:0000259" key="5">
    <source>
        <dbReference type="Pfam" id="PF25989"/>
    </source>
</evidence>
<dbReference type="InterPro" id="IPR058625">
    <property type="entry name" value="MdtA-like_BSH"/>
</dbReference>
<comment type="caution">
    <text evidence="6">The sequence shown here is derived from an EMBL/GenBank/DDBJ whole genome shotgun (WGS) entry which is preliminary data.</text>
</comment>
<feature type="domain" description="Multidrug resistance protein MdtA-like barrel-sandwich hybrid" evidence="3">
    <location>
        <begin position="65"/>
        <end position="209"/>
    </location>
</feature>
<dbReference type="Gene3D" id="2.40.30.170">
    <property type="match status" value="1"/>
</dbReference>
<keyword evidence="7" id="KW-1185">Reference proteome</keyword>
<dbReference type="GO" id="GO:0015562">
    <property type="term" value="F:efflux transmembrane transporter activity"/>
    <property type="evidence" value="ECO:0007669"/>
    <property type="project" value="TreeGrafter"/>
</dbReference>
<evidence type="ECO:0000256" key="2">
    <source>
        <dbReference type="SAM" id="Coils"/>
    </source>
</evidence>
<evidence type="ECO:0000313" key="6">
    <source>
        <dbReference type="EMBL" id="TCK60891.1"/>
    </source>
</evidence>
<evidence type="ECO:0000259" key="3">
    <source>
        <dbReference type="Pfam" id="PF25917"/>
    </source>
</evidence>
<dbReference type="EMBL" id="SMGG01000004">
    <property type="protein sequence ID" value="TCK60891.1"/>
    <property type="molecule type" value="Genomic_DNA"/>
</dbReference>
<organism evidence="6 7">
    <name type="scientific">Seleniivibrio woodruffii</name>
    <dbReference type="NCBI Taxonomy" id="1078050"/>
    <lineage>
        <taxon>Bacteria</taxon>
        <taxon>Pseudomonadati</taxon>
        <taxon>Deferribacterota</taxon>
        <taxon>Deferribacteres</taxon>
        <taxon>Deferribacterales</taxon>
        <taxon>Geovibrionaceae</taxon>
        <taxon>Seleniivibrio</taxon>
    </lineage>
</organism>
<evidence type="ECO:0000313" key="7">
    <source>
        <dbReference type="Proteomes" id="UP000294614"/>
    </source>
</evidence>
<gene>
    <name evidence="6" type="ORF">C8D98_1770</name>
</gene>
<dbReference type="InterPro" id="IPR006143">
    <property type="entry name" value="RND_pump_MFP"/>
</dbReference>
<dbReference type="InterPro" id="IPR058637">
    <property type="entry name" value="YknX-like_C"/>
</dbReference>
<dbReference type="FunFam" id="2.40.30.170:FF:000010">
    <property type="entry name" value="Efflux RND transporter periplasmic adaptor subunit"/>
    <property type="match status" value="1"/>
</dbReference>
<dbReference type="InterPro" id="IPR058792">
    <property type="entry name" value="Beta-barrel_RND_2"/>
</dbReference>